<dbReference type="SUPFAM" id="SSF54919">
    <property type="entry name" value="Nucleoside diphosphate kinase, NDK"/>
    <property type="match status" value="1"/>
</dbReference>
<evidence type="ECO:0000313" key="2">
    <source>
        <dbReference type="EMBL" id="CAD9485175.1"/>
    </source>
</evidence>
<dbReference type="AlphaFoldDB" id="A0A7S2HAK6"/>
<evidence type="ECO:0000256" key="1">
    <source>
        <dbReference type="SAM" id="MobiDB-lite"/>
    </source>
</evidence>
<reference evidence="2" key="1">
    <citation type="submission" date="2021-01" db="EMBL/GenBank/DDBJ databases">
        <authorList>
            <person name="Corre E."/>
            <person name="Pelletier E."/>
            <person name="Niang G."/>
            <person name="Scheremetjew M."/>
            <person name="Finn R."/>
            <person name="Kale V."/>
            <person name="Holt S."/>
            <person name="Cochrane G."/>
            <person name="Meng A."/>
            <person name="Brown T."/>
            <person name="Cohen L."/>
        </authorList>
    </citation>
    <scope>NUCLEOTIDE SEQUENCE</scope>
    <source>
        <strain evidence="2">CCMP1381</strain>
    </source>
</reference>
<organism evidence="2">
    <name type="scientific">Octactis speculum</name>
    <dbReference type="NCBI Taxonomy" id="3111310"/>
    <lineage>
        <taxon>Eukaryota</taxon>
        <taxon>Sar</taxon>
        <taxon>Stramenopiles</taxon>
        <taxon>Ochrophyta</taxon>
        <taxon>Dictyochophyceae</taxon>
        <taxon>Dictyochales</taxon>
        <taxon>Dictyochaceae</taxon>
        <taxon>Octactis</taxon>
    </lineage>
</organism>
<dbReference type="Gene3D" id="3.30.70.141">
    <property type="entry name" value="Nucleoside diphosphate kinase-like domain"/>
    <property type="match status" value="1"/>
</dbReference>
<name>A0A7S2HAK6_9STRA</name>
<evidence type="ECO:0008006" key="3">
    <source>
        <dbReference type="Google" id="ProtNLM"/>
    </source>
</evidence>
<feature type="compositionally biased region" description="Low complexity" evidence="1">
    <location>
        <begin position="322"/>
        <end position="342"/>
    </location>
</feature>
<sequence>MGSGQSVSPEVNGALVFIKPHAQTPAVQALVRTALDEQHIKIIAEGQIDAAEIDGKRLIDQHYYAIASKATLMEPSQLPVPVEKFRDAFGEDWSTVLAEDRAVNAMEAGRRFGLDADALEKEWRKCEPAGLVTKFGGGFYCGKMNVGGQELYVFNAFFMSMRSQFTAPGASIHYFSVAFDPALCPWAKFRAEVLGPTDPAAAPENSIRRSILDGYADLGLAAAPNKGENGVHASASPFEGLAERMNWLEADPTTDPFGAALIQGGISVERVREWALDPRVVVGEDQSQASVFDTLEDMDAAECVEKLLQLNALNAPKEGEATETTAADLPAATAAPDDVVVTSSGAAPTGGDSTTTCEEA</sequence>
<proteinExistence type="predicted"/>
<accession>A0A7S2HAK6</accession>
<dbReference type="InterPro" id="IPR036850">
    <property type="entry name" value="NDK-like_dom_sf"/>
</dbReference>
<dbReference type="EMBL" id="HBGS01058878">
    <property type="protein sequence ID" value="CAD9485175.1"/>
    <property type="molecule type" value="Transcribed_RNA"/>
</dbReference>
<gene>
    <name evidence="2" type="ORF">DSPE1174_LOCUS30714</name>
</gene>
<feature type="region of interest" description="Disordered" evidence="1">
    <location>
        <begin position="318"/>
        <end position="360"/>
    </location>
</feature>
<protein>
    <recommendedName>
        <fullName evidence="3">Nucleoside-diphosphate kinase</fullName>
    </recommendedName>
</protein>
<feature type="compositionally biased region" description="Polar residues" evidence="1">
    <location>
        <begin position="343"/>
        <end position="360"/>
    </location>
</feature>